<evidence type="ECO:0000256" key="4">
    <source>
        <dbReference type="PROSITE-ProRule" id="PRU00433"/>
    </source>
</evidence>
<evidence type="ECO:0000259" key="7">
    <source>
        <dbReference type="PROSITE" id="PS51820"/>
    </source>
</evidence>
<dbReference type="Gene3D" id="1.10.760.10">
    <property type="entry name" value="Cytochrome c-like domain"/>
    <property type="match status" value="1"/>
</dbReference>
<dbReference type="Pfam" id="PF07631">
    <property type="entry name" value="PSD4"/>
    <property type="match status" value="1"/>
</dbReference>
<keyword evidence="3 4" id="KW-0408">Iron</keyword>
<dbReference type="Pfam" id="PF13442">
    <property type="entry name" value="Cytochrome_CBB3"/>
    <property type="match status" value="1"/>
</dbReference>
<evidence type="ECO:0000313" key="8">
    <source>
        <dbReference type="EMBL" id="SMP56825.1"/>
    </source>
</evidence>
<evidence type="ECO:0000256" key="5">
    <source>
        <dbReference type="SAM" id="MobiDB-lite"/>
    </source>
</evidence>
<protein>
    <submittedName>
        <fullName evidence="8">Cytochrome C oxidase, cbb3-type, subunit III</fullName>
    </submittedName>
</protein>
<name>A0ABY1Q1W9_9BACT</name>
<dbReference type="InterPro" id="IPR011478">
    <property type="entry name" value="DUF1585"/>
</dbReference>
<evidence type="ECO:0000256" key="2">
    <source>
        <dbReference type="ARBA" id="ARBA00022723"/>
    </source>
</evidence>
<keyword evidence="1 4" id="KW-0349">Heme</keyword>
<keyword evidence="2 4" id="KW-0479">Metal-binding</keyword>
<proteinExistence type="predicted"/>
<dbReference type="SUPFAM" id="SSF56988">
    <property type="entry name" value="Anthrax protective antigen"/>
    <property type="match status" value="1"/>
</dbReference>
<evidence type="ECO:0000259" key="6">
    <source>
        <dbReference type="PROSITE" id="PS51007"/>
    </source>
</evidence>
<feature type="domain" description="PA14" evidence="7">
    <location>
        <begin position="183"/>
        <end position="336"/>
    </location>
</feature>
<comment type="caution">
    <text evidence="8">The sequence shown here is derived from an EMBL/GenBank/DDBJ whole genome shotgun (WGS) entry which is preliminary data.</text>
</comment>
<feature type="compositionally biased region" description="Polar residues" evidence="5">
    <location>
        <begin position="38"/>
        <end position="50"/>
    </location>
</feature>
<dbReference type="PROSITE" id="PS51007">
    <property type="entry name" value="CYTC"/>
    <property type="match status" value="1"/>
</dbReference>
<evidence type="ECO:0000256" key="1">
    <source>
        <dbReference type="ARBA" id="ARBA00022617"/>
    </source>
</evidence>
<dbReference type="PROSITE" id="PS51820">
    <property type="entry name" value="PA14"/>
    <property type="match status" value="1"/>
</dbReference>
<dbReference type="InterPro" id="IPR013042">
    <property type="entry name" value="DUF1592"/>
</dbReference>
<dbReference type="Pfam" id="PF07691">
    <property type="entry name" value="PA14"/>
    <property type="match status" value="1"/>
</dbReference>
<dbReference type="Pfam" id="PF07624">
    <property type="entry name" value="PSD2"/>
    <property type="match status" value="1"/>
</dbReference>
<dbReference type="Pfam" id="PF07627">
    <property type="entry name" value="PSCyt3"/>
    <property type="match status" value="1"/>
</dbReference>
<sequence length="826" mass="93156">MIDMRFAMNLRSLILSIVAAALSFSVMTTFSLVVAESSSGPSAETNQKSITPAGGPVEPTDEARRASGEKIFQAQCASCHGNVGQGNEDFYPDPLIGDASIGELSQIIVDTMPEEDPELCEGEDAKSVATYIHHAFYSEAAQLRNRPPRRVLQRMTGTQLRNSLMNLYSHFGGRVDDRWNRRVTQNGVKASYYNGKRTRKEDLKFDGNIDVVDFDFKLDGPRHPDGSDLEIDGSQFVARFEGGLRVENSGRYELVVRSASSFQMTFGHWRNTLIDNHVQSAGRTEFRRTVWLSAGFVYPFKISLTQRKRKGETPPSNVSFAWVPPGGVEEIVPASQMIPGWMPPTGRIETKMPPDDRSYGFERGISVDSAWDDAVTSAAIEFADLAASELWPDYVDRHKKDKKPRQELLRQFLTELMCVAHRGDETQVAAQPILDRIMSRTEDELEILKYAILLTVKSPRFLYPTVNADRSQSWQNGTRLALTLFDTVPTDPWLVDKLREGHLEDANQIRQVARELVTDRRVRAKVRAMFHHWLQLSMEDDLRKDDTEFAGFDDKLVSDLRQSLNGFLDEVIWSESSDFRLLLNADWSLTTPRIASFYGDAWQPSGATPSNADVPRVHHHLSQTVRDPNSHVGVLTHPLVMAKFAHHRETSPIHRGVFLIRHVLGRTLRPPNAAFAPLSPDLHPDLTTRDRVALQTGAESCQICHVKINPLGFAMEQFDAVGRFRDRERDRPIDPSGSYLTRLDETVSFQNARDLGDYVARSDDARRAFVSRVFQYFTKQPIAAYGVNRLDQLSEQFRQSGYNVRELIIEVAVIASQDTSVTGDKT</sequence>
<evidence type="ECO:0000313" key="9">
    <source>
        <dbReference type="Proteomes" id="UP001158067"/>
    </source>
</evidence>
<dbReference type="InterPro" id="IPR037524">
    <property type="entry name" value="PA14/GLEYA"/>
</dbReference>
<dbReference type="InterPro" id="IPR013039">
    <property type="entry name" value="DUF1588"/>
</dbReference>
<dbReference type="InterPro" id="IPR011658">
    <property type="entry name" value="PA14_dom"/>
</dbReference>
<dbReference type="Gene3D" id="3.90.182.10">
    <property type="entry name" value="Toxin - Anthrax Protective Antigen,domain 1"/>
    <property type="match status" value="1"/>
</dbReference>
<dbReference type="EMBL" id="FXUG01000005">
    <property type="protein sequence ID" value="SMP56825.1"/>
    <property type="molecule type" value="Genomic_DNA"/>
</dbReference>
<keyword evidence="9" id="KW-1185">Reference proteome</keyword>
<organism evidence="8 9">
    <name type="scientific">Neorhodopirellula lusitana</name>
    <dbReference type="NCBI Taxonomy" id="445327"/>
    <lineage>
        <taxon>Bacteria</taxon>
        <taxon>Pseudomonadati</taxon>
        <taxon>Planctomycetota</taxon>
        <taxon>Planctomycetia</taxon>
        <taxon>Pirellulales</taxon>
        <taxon>Pirellulaceae</taxon>
        <taxon>Neorhodopirellula</taxon>
    </lineage>
</organism>
<dbReference type="Proteomes" id="UP001158067">
    <property type="component" value="Unassembled WGS sequence"/>
</dbReference>
<dbReference type="InterPro" id="IPR036909">
    <property type="entry name" value="Cyt_c-like_dom_sf"/>
</dbReference>
<feature type="region of interest" description="Disordered" evidence="5">
    <location>
        <begin position="38"/>
        <end position="61"/>
    </location>
</feature>
<dbReference type="SUPFAM" id="SSF46626">
    <property type="entry name" value="Cytochrome c"/>
    <property type="match status" value="1"/>
</dbReference>
<dbReference type="InterPro" id="IPR009056">
    <property type="entry name" value="Cyt_c-like_dom"/>
</dbReference>
<gene>
    <name evidence="8" type="ORF">SAMN06265222_105217</name>
</gene>
<dbReference type="SMART" id="SM00758">
    <property type="entry name" value="PA14"/>
    <property type="match status" value="1"/>
</dbReference>
<feature type="domain" description="Cytochrome c" evidence="6">
    <location>
        <begin position="63"/>
        <end position="136"/>
    </location>
</feature>
<accession>A0ABY1Q1W9</accession>
<reference evidence="8 9" key="1">
    <citation type="submission" date="2017-05" db="EMBL/GenBank/DDBJ databases">
        <authorList>
            <person name="Varghese N."/>
            <person name="Submissions S."/>
        </authorList>
    </citation>
    <scope>NUCLEOTIDE SEQUENCE [LARGE SCALE GENOMIC DNA]</scope>
    <source>
        <strain evidence="8 9">DSM 25457</strain>
    </source>
</reference>
<evidence type="ECO:0000256" key="3">
    <source>
        <dbReference type="ARBA" id="ARBA00023004"/>
    </source>
</evidence>